<dbReference type="EMBL" id="BJLD01000002">
    <property type="protein sequence ID" value="GEA43221.1"/>
    <property type="molecule type" value="Genomic_DNA"/>
</dbReference>
<sequence length="142" mass="15257">MAKPKIMTVYGTRPEAIKVAPVIKALEADDRFESIAVSTGQHKEMLEQVNTMFGITPKHDLGLMKPGQTLNEIVSRAIAGLDEIIVAEEPDVIISQGDTSTAMAAALAGFHRGVQIVHLEAGLRTGNILSPFPEEANRKIIG</sequence>
<dbReference type="SUPFAM" id="SSF53756">
    <property type="entry name" value="UDP-Glycosyltransferase/glycogen phosphorylase"/>
    <property type="match status" value="1"/>
</dbReference>
<evidence type="ECO:0000313" key="7">
    <source>
        <dbReference type="Proteomes" id="UP000315234"/>
    </source>
</evidence>
<protein>
    <recommendedName>
        <fullName evidence="3">UDP-N-acetylglucosamine 2-epimerase (non-hydrolyzing)</fullName>
        <ecNumber evidence="3">5.1.3.14</ecNumber>
    </recommendedName>
</protein>
<evidence type="ECO:0000313" key="6">
    <source>
        <dbReference type="EMBL" id="GEA43221.1"/>
    </source>
</evidence>
<dbReference type="PANTHER" id="PTHR43174:SF2">
    <property type="entry name" value="UDP-N-ACETYLGLUCOSAMINE 2-EPIMERASE"/>
    <property type="match status" value="1"/>
</dbReference>
<reference evidence="6 7" key="1">
    <citation type="submission" date="2019-06" db="EMBL/GenBank/DDBJ databases">
        <title>Draft genome sequence of Corynebacterium striatum NBRC 15291.</title>
        <authorList>
            <person name="Miura T."/>
            <person name="Furukawa M."/>
            <person name="Shimamura M."/>
            <person name="Ohyama Y."/>
            <person name="Yamazoe A."/>
            <person name="Kawasaki H."/>
        </authorList>
    </citation>
    <scope>NUCLEOTIDE SEQUENCE [LARGE SCALE GENOMIC DNA]</scope>
    <source>
        <strain evidence="6 7">NBRC 15291</strain>
    </source>
</reference>
<dbReference type="EC" id="5.1.3.14" evidence="3"/>
<name>A0ABC9ZMV1_CORST</name>
<comment type="similarity">
    <text evidence="2 4">Belongs to the UDP-N-acetylglucosamine 2-epimerase family.</text>
</comment>
<organism evidence="6 7">
    <name type="scientific">Corynebacterium striatum</name>
    <dbReference type="NCBI Taxonomy" id="43770"/>
    <lineage>
        <taxon>Bacteria</taxon>
        <taxon>Bacillati</taxon>
        <taxon>Actinomycetota</taxon>
        <taxon>Actinomycetes</taxon>
        <taxon>Mycobacteriales</taxon>
        <taxon>Corynebacteriaceae</taxon>
        <taxon>Corynebacterium</taxon>
    </lineage>
</organism>
<evidence type="ECO:0000256" key="4">
    <source>
        <dbReference type="RuleBase" id="RU003513"/>
    </source>
</evidence>
<dbReference type="InterPro" id="IPR003331">
    <property type="entry name" value="UDP_GlcNAc_Epimerase_2_dom"/>
</dbReference>
<keyword evidence="1 4" id="KW-0413">Isomerase</keyword>
<dbReference type="Gene3D" id="3.40.50.2000">
    <property type="entry name" value="Glycogen Phosphorylase B"/>
    <property type="match status" value="1"/>
</dbReference>
<dbReference type="Pfam" id="PF02350">
    <property type="entry name" value="Epimerase_2"/>
    <property type="match status" value="1"/>
</dbReference>
<dbReference type="InterPro" id="IPR029767">
    <property type="entry name" value="WecB-like"/>
</dbReference>
<gene>
    <name evidence="6" type="ORF">Cst04h_13910</name>
</gene>
<evidence type="ECO:0000256" key="3">
    <source>
        <dbReference type="ARBA" id="ARBA00038858"/>
    </source>
</evidence>
<dbReference type="AlphaFoldDB" id="A0ABC9ZMV1"/>
<dbReference type="PANTHER" id="PTHR43174">
    <property type="entry name" value="UDP-N-ACETYLGLUCOSAMINE 2-EPIMERASE"/>
    <property type="match status" value="1"/>
</dbReference>
<proteinExistence type="inferred from homology"/>
<dbReference type="GO" id="GO:0008761">
    <property type="term" value="F:UDP-N-acetylglucosamine 2-epimerase activity"/>
    <property type="evidence" value="ECO:0007669"/>
    <property type="project" value="UniProtKB-EC"/>
</dbReference>
<comment type="caution">
    <text evidence="6">The sequence shown here is derived from an EMBL/GenBank/DDBJ whole genome shotgun (WGS) entry which is preliminary data.</text>
</comment>
<accession>A0ABC9ZMV1</accession>
<feature type="domain" description="UDP-N-acetylglucosamine 2-epimerase" evidence="5">
    <location>
        <begin position="24"/>
        <end position="141"/>
    </location>
</feature>
<evidence type="ECO:0000259" key="5">
    <source>
        <dbReference type="Pfam" id="PF02350"/>
    </source>
</evidence>
<evidence type="ECO:0000256" key="1">
    <source>
        <dbReference type="ARBA" id="ARBA00023235"/>
    </source>
</evidence>
<evidence type="ECO:0000256" key="2">
    <source>
        <dbReference type="ARBA" id="ARBA00038209"/>
    </source>
</evidence>
<dbReference type="Proteomes" id="UP000315234">
    <property type="component" value="Unassembled WGS sequence"/>
</dbReference>